<comment type="caution">
    <text evidence="4">The sequence shown here is derived from an EMBL/GenBank/DDBJ whole genome shotgun (WGS) entry which is preliminary data.</text>
</comment>
<dbReference type="PROSITE" id="PS50297">
    <property type="entry name" value="ANK_REP_REGION"/>
    <property type="match status" value="1"/>
</dbReference>
<dbReference type="SMART" id="SM00248">
    <property type="entry name" value="ANK"/>
    <property type="match status" value="1"/>
</dbReference>
<dbReference type="GO" id="GO:0004842">
    <property type="term" value="F:ubiquitin-protein transferase activity"/>
    <property type="evidence" value="ECO:0007669"/>
    <property type="project" value="TreeGrafter"/>
</dbReference>
<feature type="non-terminal residue" evidence="4">
    <location>
        <position position="1"/>
    </location>
</feature>
<name>A0AA35RDX6_GEOBA</name>
<dbReference type="InterPro" id="IPR002110">
    <property type="entry name" value="Ankyrin_rpt"/>
</dbReference>
<evidence type="ECO:0000256" key="3">
    <source>
        <dbReference type="PROSITE-ProRule" id="PRU00023"/>
    </source>
</evidence>
<proteinExistence type="predicted"/>
<dbReference type="EMBL" id="CASHTH010000932">
    <property type="protein sequence ID" value="CAI8009202.1"/>
    <property type="molecule type" value="Genomic_DNA"/>
</dbReference>
<dbReference type="Pfam" id="PF12796">
    <property type="entry name" value="Ank_2"/>
    <property type="match status" value="1"/>
</dbReference>
<feature type="repeat" description="ANK" evidence="3">
    <location>
        <begin position="1"/>
        <end position="23"/>
    </location>
</feature>
<dbReference type="PANTHER" id="PTHR24171">
    <property type="entry name" value="ANKYRIN REPEAT DOMAIN-CONTAINING PROTEIN 39-RELATED"/>
    <property type="match status" value="1"/>
</dbReference>
<dbReference type="PANTHER" id="PTHR24171:SF8">
    <property type="entry name" value="BRCA1-ASSOCIATED RING DOMAIN PROTEIN 1"/>
    <property type="match status" value="1"/>
</dbReference>
<organism evidence="4 5">
    <name type="scientific">Geodia barretti</name>
    <name type="common">Barrett's horny sponge</name>
    <dbReference type="NCBI Taxonomy" id="519541"/>
    <lineage>
        <taxon>Eukaryota</taxon>
        <taxon>Metazoa</taxon>
        <taxon>Porifera</taxon>
        <taxon>Demospongiae</taxon>
        <taxon>Heteroscleromorpha</taxon>
        <taxon>Tetractinellida</taxon>
        <taxon>Astrophorina</taxon>
        <taxon>Geodiidae</taxon>
        <taxon>Geodia</taxon>
    </lineage>
</organism>
<evidence type="ECO:0000256" key="1">
    <source>
        <dbReference type="ARBA" id="ARBA00022737"/>
    </source>
</evidence>
<sequence>MNGHIDIVRLLVEANADLNLPHKDGFTPLYVACQGGHKLIVDILLKNGANVNL</sequence>
<evidence type="ECO:0000313" key="4">
    <source>
        <dbReference type="EMBL" id="CAI8009202.1"/>
    </source>
</evidence>
<dbReference type="PROSITE" id="PS50088">
    <property type="entry name" value="ANK_REPEAT"/>
    <property type="match status" value="2"/>
</dbReference>
<dbReference type="GO" id="GO:0085020">
    <property type="term" value="P:protein K6-linked ubiquitination"/>
    <property type="evidence" value="ECO:0007669"/>
    <property type="project" value="TreeGrafter"/>
</dbReference>
<dbReference type="Gene3D" id="1.25.40.20">
    <property type="entry name" value="Ankyrin repeat-containing domain"/>
    <property type="match status" value="1"/>
</dbReference>
<keyword evidence="5" id="KW-1185">Reference proteome</keyword>
<dbReference type="Proteomes" id="UP001174909">
    <property type="component" value="Unassembled WGS sequence"/>
</dbReference>
<keyword evidence="2 3" id="KW-0040">ANK repeat</keyword>
<keyword evidence="1" id="KW-0677">Repeat</keyword>
<accession>A0AA35RDX6</accession>
<dbReference type="SUPFAM" id="SSF48403">
    <property type="entry name" value="Ankyrin repeat"/>
    <property type="match status" value="1"/>
</dbReference>
<dbReference type="InterPro" id="IPR036770">
    <property type="entry name" value="Ankyrin_rpt-contain_sf"/>
</dbReference>
<feature type="repeat" description="ANK" evidence="3">
    <location>
        <begin position="24"/>
        <end position="53"/>
    </location>
</feature>
<evidence type="ECO:0000256" key="2">
    <source>
        <dbReference type="ARBA" id="ARBA00023043"/>
    </source>
</evidence>
<reference evidence="4" key="1">
    <citation type="submission" date="2023-03" db="EMBL/GenBank/DDBJ databases">
        <authorList>
            <person name="Steffen K."/>
            <person name="Cardenas P."/>
        </authorList>
    </citation>
    <scope>NUCLEOTIDE SEQUENCE</scope>
</reference>
<evidence type="ECO:0000313" key="5">
    <source>
        <dbReference type="Proteomes" id="UP001174909"/>
    </source>
</evidence>
<protein>
    <submittedName>
        <fullName evidence="4">Ankyrin repeat and KH domain-containing protein mask</fullName>
    </submittedName>
</protein>
<dbReference type="AlphaFoldDB" id="A0AA35RDX6"/>
<gene>
    <name evidence="4" type="ORF">GBAR_LOCUS6221</name>
</gene>